<dbReference type="CDD" id="cd08509">
    <property type="entry name" value="PBP2_TmCBP_oligosaccharides_like"/>
    <property type="match status" value="1"/>
</dbReference>
<dbReference type="InterPro" id="IPR039424">
    <property type="entry name" value="SBP_5"/>
</dbReference>
<name>A0ABX1BMS8_9ACTN</name>
<evidence type="ECO:0000259" key="4">
    <source>
        <dbReference type="Pfam" id="PF00496"/>
    </source>
</evidence>
<dbReference type="Proteomes" id="UP000695264">
    <property type="component" value="Unassembled WGS sequence"/>
</dbReference>
<dbReference type="Pfam" id="PF00496">
    <property type="entry name" value="SBP_bac_5"/>
    <property type="match status" value="1"/>
</dbReference>
<organism evidence="5 6">
    <name type="scientific">Streptomyces zingiberis</name>
    <dbReference type="NCBI Taxonomy" id="2053010"/>
    <lineage>
        <taxon>Bacteria</taxon>
        <taxon>Bacillati</taxon>
        <taxon>Actinomycetota</taxon>
        <taxon>Actinomycetes</taxon>
        <taxon>Kitasatosporales</taxon>
        <taxon>Streptomycetaceae</taxon>
        <taxon>Streptomyces</taxon>
    </lineage>
</organism>
<dbReference type="SUPFAM" id="SSF53850">
    <property type="entry name" value="Periplasmic binding protein-like II"/>
    <property type="match status" value="1"/>
</dbReference>
<dbReference type="InterPro" id="IPR030678">
    <property type="entry name" value="Peptide/Ni-bd"/>
</dbReference>
<dbReference type="EMBL" id="JAATEN010000001">
    <property type="protein sequence ID" value="NJP99010.1"/>
    <property type="molecule type" value="Genomic_DNA"/>
</dbReference>
<protein>
    <submittedName>
        <fullName evidence="5">ABC transporter substrate-binding protein</fullName>
    </submittedName>
</protein>
<dbReference type="RefSeq" id="WP_168099649.1">
    <property type="nucleotide sequence ID" value="NZ_JAATEN010000001.1"/>
</dbReference>
<sequence length="565" mass="62118">MFLQQNRGSGRRRGRVRAAGVSLAATAALLAGCSGGGDSGRGDGTLIVYTGQAGDYQINFNPYAPARLDGDGTIFESLFFYNLTKNEEPQPRLGTEYAWNEDGTELSVTLREGVTWSDGEKFTADDVVFTLDMIDKHPTLNAVGFEGEATAVDDTHVKITFDKPSFLDGPYVLGRVWMVPEHLWRGIKDPSKDVIREPVGTGPFALDTFKPQAFTLKANPDYWDGEPAVKRIRYLSLSGNQAGADALAAGKIDWQTGPVPDIAGVEKNYPGYRAITVPMNQTVLMTCAEKDRGCEGPQTDPAVRKAIYHALDRTQLNELAFQSTSSAISPGFALPERDKALLSDGLGDRLAPMQPQVSEAAQLLEEAGYTKNGEGIYAKDGKAVELTIKVVTGWTDYITAVDTMGQQLKKAGIKVTPQQLSWNEWSDARGQGRFELLIDSLYQGPSADPFYLYHYFYSSETTAKVGETAQPNYSRWSDTRVDRALAALKGIDREDTAGRQPHFDAIQEALEEEMPYIPVLTAGTTSEYNAEKFTGWPSEEDLYAFPAVWQRPDHSEIFKRLKPAG</sequence>
<keyword evidence="2" id="KW-0813">Transport</keyword>
<dbReference type="Gene3D" id="3.90.76.10">
    <property type="entry name" value="Dipeptide-binding Protein, Domain 1"/>
    <property type="match status" value="1"/>
</dbReference>
<reference evidence="5 6" key="1">
    <citation type="submission" date="2020-03" db="EMBL/GenBank/DDBJ databases">
        <title>WGS of actinomycetes isolated from Thailand.</title>
        <authorList>
            <person name="Thawai C."/>
        </authorList>
    </citation>
    <scope>NUCLEOTIDE SEQUENCE [LARGE SCALE GENOMIC DNA]</scope>
    <source>
        <strain evidence="5 6">PLAI 1-29</strain>
    </source>
</reference>
<gene>
    <name evidence="5" type="ORF">HCK00_00110</name>
</gene>
<accession>A0ABX1BMS8</accession>
<dbReference type="PROSITE" id="PS51257">
    <property type="entry name" value="PROKAR_LIPOPROTEIN"/>
    <property type="match status" value="1"/>
</dbReference>
<evidence type="ECO:0000256" key="2">
    <source>
        <dbReference type="ARBA" id="ARBA00022448"/>
    </source>
</evidence>
<evidence type="ECO:0000313" key="5">
    <source>
        <dbReference type="EMBL" id="NJP99010.1"/>
    </source>
</evidence>
<dbReference type="PANTHER" id="PTHR30290">
    <property type="entry name" value="PERIPLASMIC BINDING COMPONENT OF ABC TRANSPORTER"/>
    <property type="match status" value="1"/>
</dbReference>
<evidence type="ECO:0000256" key="1">
    <source>
        <dbReference type="ARBA" id="ARBA00005695"/>
    </source>
</evidence>
<evidence type="ECO:0000256" key="3">
    <source>
        <dbReference type="ARBA" id="ARBA00022729"/>
    </source>
</evidence>
<dbReference type="InterPro" id="IPR000914">
    <property type="entry name" value="SBP_5_dom"/>
</dbReference>
<keyword evidence="6" id="KW-1185">Reference proteome</keyword>
<proteinExistence type="inferred from homology"/>
<comment type="caution">
    <text evidence="5">The sequence shown here is derived from an EMBL/GenBank/DDBJ whole genome shotgun (WGS) entry which is preliminary data.</text>
</comment>
<dbReference type="Gene3D" id="3.10.105.10">
    <property type="entry name" value="Dipeptide-binding Protein, Domain 3"/>
    <property type="match status" value="1"/>
</dbReference>
<dbReference type="PANTHER" id="PTHR30290:SF9">
    <property type="entry name" value="OLIGOPEPTIDE-BINDING PROTEIN APPA"/>
    <property type="match status" value="1"/>
</dbReference>
<comment type="similarity">
    <text evidence="1">Belongs to the bacterial solute-binding protein 5 family.</text>
</comment>
<feature type="domain" description="Solute-binding protein family 5" evidence="4">
    <location>
        <begin position="88"/>
        <end position="460"/>
    </location>
</feature>
<dbReference type="Gene3D" id="3.40.190.10">
    <property type="entry name" value="Periplasmic binding protein-like II"/>
    <property type="match status" value="1"/>
</dbReference>
<evidence type="ECO:0000313" key="6">
    <source>
        <dbReference type="Proteomes" id="UP000695264"/>
    </source>
</evidence>
<keyword evidence="3" id="KW-0732">Signal</keyword>
<dbReference type="PIRSF" id="PIRSF002741">
    <property type="entry name" value="MppA"/>
    <property type="match status" value="1"/>
</dbReference>